<evidence type="ECO:0000313" key="3">
    <source>
        <dbReference type="EMBL" id="OCH93390.1"/>
    </source>
</evidence>
<feature type="region of interest" description="Disordered" evidence="1">
    <location>
        <begin position="25"/>
        <end position="53"/>
    </location>
</feature>
<sequence length="430" mass="42546">MLFSKISVALLLTAIVSARPIAQLSSPLPLTNSSSPDTGGDTDSASLSNGTDVSSLASGISILATPSADLTFSVSATGSLSPSPTNSSTPSSTTDDSASASVTDTGVSATPTSDPDADSSDSPDGGDDDGDDGDDDTDDTDDSSDPTDGGDNSTGDSPASSDDGDDNTSDSSDTDPTATDNGDSSSNSTSTSVAPVITALPVPPAACVALAASLPTASGDTIVSDSFSATSFDPTVASATVSSTIDSALPPIATGFSNLTSSSNVTSSNATLTRRIAQADLPAVAQSWQDLCLVSGGDIFTNEPCVNLAGIDGINALLASGGPCDQQDNADAMIDFAKSPGVTNTDALIANAVAYRQHPRNALEILGTTPSTPYCSTPPRNPELAGVVNAQLSGVNPGIFGNIQFGLFAFGANGSCPLGQTPDVTTCSCS</sequence>
<reference evidence="3 4" key="1">
    <citation type="submission" date="2016-07" db="EMBL/GenBank/DDBJ databases">
        <title>Draft genome of the white-rot fungus Obba rivulosa 3A-2.</title>
        <authorList>
            <consortium name="DOE Joint Genome Institute"/>
            <person name="Miettinen O."/>
            <person name="Riley R."/>
            <person name="Acob R."/>
            <person name="Barry K."/>
            <person name="Cullen D."/>
            <person name="De Vries R."/>
            <person name="Hainaut M."/>
            <person name="Hatakka A."/>
            <person name="Henrissat B."/>
            <person name="Hilden K."/>
            <person name="Kuo R."/>
            <person name="Labutti K."/>
            <person name="Lipzen A."/>
            <person name="Makela M.R."/>
            <person name="Sandor L."/>
            <person name="Spatafora J.W."/>
            <person name="Grigoriev I.V."/>
            <person name="Hibbett D.S."/>
        </authorList>
    </citation>
    <scope>NUCLEOTIDE SEQUENCE [LARGE SCALE GENOMIC DNA]</scope>
    <source>
        <strain evidence="3 4">3A-2</strain>
    </source>
</reference>
<feature type="compositionally biased region" description="Acidic residues" evidence="1">
    <location>
        <begin position="115"/>
        <end position="145"/>
    </location>
</feature>
<feature type="compositionally biased region" description="Low complexity" evidence="1">
    <location>
        <begin position="25"/>
        <end position="46"/>
    </location>
</feature>
<dbReference type="OrthoDB" id="2797250at2759"/>
<name>A0A8E2DPJ2_9APHY</name>
<feature type="region of interest" description="Disordered" evidence="1">
    <location>
        <begin position="77"/>
        <end position="191"/>
    </location>
</feature>
<evidence type="ECO:0000256" key="1">
    <source>
        <dbReference type="SAM" id="MobiDB-lite"/>
    </source>
</evidence>
<feature type="compositionally biased region" description="Low complexity" evidence="1">
    <location>
        <begin position="146"/>
        <end position="161"/>
    </location>
</feature>
<evidence type="ECO:0000313" key="4">
    <source>
        <dbReference type="Proteomes" id="UP000250043"/>
    </source>
</evidence>
<evidence type="ECO:0000256" key="2">
    <source>
        <dbReference type="SAM" id="SignalP"/>
    </source>
</evidence>
<feature type="compositionally biased region" description="Low complexity" evidence="1">
    <location>
        <begin position="77"/>
        <end position="114"/>
    </location>
</feature>
<keyword evidence="4" id="KW-1185">Reference proteome</keyword>
<organism evidence="3 4">
    <name type="scientific">Obba rivulosa</name>
    <dbReference type="NCBI Taxonomy" id="1052685"/>
    <lineage>
        <taxon>Eukaryota</taxon>
        <taxon>Fungi</taxon>
        <taxon>Dikarya</taxon>
        <taxon>Basidiomycota</taxon>
        <taxon>Agaricomycotina</taxon>
        <taxon>Agaricomycetes</taxon>
        <taxon>Polyporales</taxon>
        <taxon>Gelatoporiaceae</taxon>
        <taxon>Obba</taxon>
    </lineage>
</organism>
<dbReference type="Proteomes" id="UP000250043">
    <property type="component" value="Unassembled WGS sequence"/>
</dbReference>
<accession>A0A8E2DPJ2</accession>
<feature type="chain" id="PRO_5034535172" evidence="2">
    <location>
        <begin position="19"/>
        <end position="430"/>
    </location>
</feature>
<feature type="signal peptide" evidence="2">
    <location>
        <begin position="1"/>
        <end position="18"/>
    </location>
</feature>
<dbReference type="AlphaFoldDB" id="A0A8E2DPJ2"/>
<proteinExistence type="predicted"/>
<feature type="compositionally biased region" description="Low complexity" evidence="1">
    <location>
        <begin position="169"/>
        <end position="191"/>
    </location>
</feature>
<keyword evidence="2" id="KW-0732">Signal</keyword>
<protein>
    <submittedName>
        <fullName evidence="3">Uncharacterized protein</fullName>
    </submittedName>
</protein>
<gene>
    <name evidence="3" type="ORF">OBBRIDRAFT_317139</name>
</gene>
<dbReference type="EMBL" id="KV722355">
    <property type="protein sequence ID" value="OCH93390.1"/>
    <property type="molecule type" value="Genomic_DNA"/>
</dbReference>